<gene>
    <name evidence="2" type="ORF">HYY20_13555</name>
</gene>
<proteinExistence type="predicted"/>
<feature type="region of interest" description="Disordered" evidence="1">
    <location>
        <begin position="138"/>
        <end position="177"/>
    </location>
</feature>
<sequence>MSQQVGARRRAAQLLEEKGISHYLIAVLTERGTRWQSKGDSVWLNGVAVILNRFLNSTLQPAPAKGEGTRGSQPEPAFDSDKVREQAVKLLDESGITNYLIAHFSEAEGTRWSLKGDRAWLFGMSRMLGLFLERGLRPSSEKEDLQDEQAEARAEPKGPKGLEDTDWKIPDYLPKDW</sequence>
<accession>A0A932CRN7</accession>
<reference evidence="2" key="1">
    <citation type="submission" date="2020-07" db="EMBL/GenBank/DDBJ databases">
        <title>Huge and variable diversity of episymbiotic CPR bacteria and DPANN archaea in groundwater ecosystems.</title>
        <authorList>
            <person name="He C.Y."/>
            <person name="Keren R."/>
            <person name="Whittaker M."/>
            <person name="Farag I.F."/>
            <person name="Doudna J."/>
            <person name="Cate J.H.D."/>
            <person name="Banfield J.F."/>
        </authorList>
    </citation>
    <scope>NUCLEOTIDE SEQUENCE</scope>
    <source>
        <strain evidence="2">NC_groundwater_672_Ag_B-0.1um_62_36</strain>
    </source>
</reference>
<dbReference type="Proteomes" id="UP000769766">
    <property type="component" value="Unassembled WGS sequence"/>
</dbReference>
<feature type="compositionally biased region" description="Basic and acidic residues" evidence="1">
    <location>
        <begin position="150"/>
        <end position="177"/>
    </location>
</feature>
<evidence type="ECO:0000313" key="2">
    <source>
        <dbReference type="EMBL" id="MBI2877896.1"/>
    </source>
</evidence>
<dbReference type="EMBL" id="JACPRF010000413">
    <property type="protein sequence ID" value="MBI2877896.1"/>
    <property type="molecule type" value="Genomic_DNA"/>
</dbReference>
<organism evidence="2 3">
    <name type="scientific">Tectimicrobiota bacterium</name>
    <dbReference type="NCBI Taxonomy" id="2528274"/>
    <lineage>
        <taxon>Bacteria</taxon>
        <taxon>Pseudomonadati</taxon>
        <taxon>Nitrospinota/Tectimicrobiota group</taxon>
        <taxon>Candidatus Tectimicrobiota</taxon>
    </lineage>
</organism>
<comment type="caution">
    <text evidence="2">The sequence shown here is derived from an EMBL/GenBank/DDBJ whole genome shotgun (WGS) entry which is preliminary data.</text>
</comment>
<feature type="region of interest" description="Disordered" evidence="1">
    <location>
        <begin position="61"/>
        <end position="81"/>
    </location>
</feature>
<dbReference type="AlphaFoldDB" id="A0A932CRN7"/>
<protein>
    <submittedName>
        <fullName evidence="2">Uncharacterized protein</fullName>
    </submittedName>
</protein>
<evidence type="ECO:0000256" key="1">
    <source>
        <dbReference type="SAM" id="MobiDB-lite"/>
    </source>
</evidence>
<name>A0A932CRN7_UNCTE</name>
<evidence type="ECO:0000313" key="3">
    <source>
        <dbReference type="Proteomes" id="UP000769766"/>
    </source>
</evidence>